<name>A0AAD4GEY7_BOLED</name>
<accession>A0AAD4GEY7</accession>
<gene>
    <name evidence="4" type="ORF">L210DRAFT_3538939</name>
</gene>
<dbReference type="PROSITE" id="PS51910">
    <property type="entry name" value="GH18_2"/>
    <property type="match status" value="1"/>
</dbReference>
<reference evidence="4" key="2">
    <citation type="journal article" date="2020" name="Nat. Commun.">
        <title>Large-scale genome sequencing of mycorrhizal fungi provides insights into the early evolution of symbiotic traits.</title>
        <authorList>
            <person name="Miyauchi S."/>
            <person name="Kiss E."/>
            <person name="Kuo A."/>
            <person name="Drula E."/>
            <person name="Kohler A."/>
            <person name="Sanchez-Garcia M."/>
            <person name="Morin E."/>
            <person name="Andreopoulos B."/>
            <person name="Barry K.W."/>
            <person name="Bonito G."/>
            <person name="Buee M."/>
            <person name="Carver A."/>
            <person name="Chen C."/>
            <person name="Cichocki N."/>
            <person name="Clum A."/>
            <person name="Culley D."/>
            <person name="Crous P.W."/>
            <person name="Fauchery L."/>
            <person name="Girlanda M."/>
            <person name="Hayes R.D."/>
            <person name="Keri Z."/>
            <person name="LaButti K."/>
            <person name="Lipzen A."/>
            <person name="Lombard V."/>
            <person name="Magnuson J."/>
            <person name="Maillard F."/>
            <person name="Murat C."/>
            <person name="Nolan M."/>
            <person name="Ohm R.A."/>
            <person name="Pangilinan J."/>
            <person name="Pereira M.F."/>
            <person name="Perotto S."/>
            <person name="Peter M."/>
            <person name="Pfister S."/>
            <person name="Riley R."/>
            <person name="Sitrit Y."/>
            <person name="Stielow J.B."/>
            <person name="Szollosi G."/>
            <person name="Zifcakova L."/>
            <person name="Stursova M."/>
            <person name="Spatafora J.W."/>
            <person name="Tedersoo L."/>
            <person name="Vaario L.M."/>
            <person name="Yamada A."/>
            <person name="Yan M."/>
            <person name="Wang P."/>
            <person name="Xu J."/>
            <person name="Bruns T."/>
            <person name="Baldrian P."/>
            <person name="Vilgalys R."/>
            <person name="Dunand C."/>
            <person name="Henrissat B."/>
            <person name="Grigoriev I.V."/>
            <person name="Hibbett D."/>
            <person name="Nagy L.G."/>
            <person name="Martin F.M."/>
        </authorList>
    </citation>
    <scope>NUCLEOTIDE SEQUENCE</scope>
    <source>
        <strain evidence="4">BED1</strain>
    </source>
</reference>
<feature type="region of interest" description="Disordered" evidence="1">
    <location>
        <begin position="325"/>
        <end position="359"/>
    </location>
</feature>
<comment type="caution">
    <text evidence="4">The sequence shown here is derived from an EMBL/GenBank/DDBJ whole genome shotgun (WGS) entry which is preliminary data.</text>
</comment>
<dbReference type="Gene3D" id="3.20.20.80">
    <property type="entry name" value="Glycosidases"/>
    <property type="match status" value="1"/>
</dbReference>
<evidence type="ECO:0000313" key="4">
    <source>
        <dbReference type="EMBL" id="KAF8441033.1"/>
    </source>
</evidence>
<keyword evidence="5" id="KW-1185">Reference proteome</keyword>
<sequence length="359" mass="38119">MVSLRSGVSASLIIPSLFGLVHAVPLAEKLGRLSSSARDLLKRTTPAPPHFLAYNDRWLNPLPSASDLEGFNVFALTFLLSSGAVDEAENWEEQTASARSSYLSEYNAAGISLIVSAFGSTETPTTSGLDPVTTANTMAAWVIEYGIQGIDVDYEDFTAFDSGNGTAETWLITFTQQLRTQLPQGEYILTHAPVAPWFSPNLWSGGGYLAVDQSVGYLIDWYNIQFYNQGSTEYTTCAGLLTTSSSTWPESALFQIAANGASLDKLVIGKPGTTKEAKTGYIDPTTLASCVAEAASEGWDAGVMVWQYPEATSSWIETVRGSTWPVSSSPAPTVTTTTTATTATTTATSSATSTATLGS</sequence>
<organism evidence="4 5">
    <name type="scientific">Boletus edulis BED1</name>
    <dbReference type="NCBI Taxonomy" id="1328754"/>
    <lineage>
        <taxon>Eukaryota</taxon>
        <taxon>Fungi</taxon>
        <taxon>Dikarya</taxon>
        <taxon>Basidiomycota</taxon>
        <taxon>Agaricomycotina</taxon>
        <taxon>Agaricomycetes</taxon>
        <taxon>Agaricomycetidae</taxon>
        <taxon>Boletales</taxon>
        <taxon>Boletineae</taxon>
        <taxon>Boletaceae</taxon>
        <taxon>Boletoideae</taxon>
        <taxon>Boletus</taxon>
    </lineage>
</organism>
<dbReference type="EMBL" id="WHUW01000011">
    <property type="protein sequence ID" value="KAF8441033.1"/>
    <property type="molecule type" value="Genomic_DNA"/>
</dbReference>
<dbReference type="GO" id="GO:0005975">
    <property type="term" value="P:carbohydrate metabolic process"/>
    <property type="evidence" value="ECO:0007669"/>
    <property type="project" value="InterPro"/>
</dbReference>
<dbReference type="SUPFAM" id="SSF51445">
    <property type="entry name" value="(Trans)glycosidases"/>
    <property type="match status" value="1"/>
</dbReference>
<dbReference type="Proteomes" id="UP001194468">
    <property type="component" value="Unassembled WGS sequence"/>
</dbReference>
<feature type="chain" id="PRO_5042048546" evidence="2">
    <location>
        <begin position="24"/>
        <end position="359"/>
    </location>
</feature>
<feature type="domain" description="GH18" evidence="3">
    <location>
        <begin position="49"/>
        <end position="322"/>
    </location>
</feature>
<evidence type="ECO:0000259" key="3">
    <source>
        <dbReference type="PROSITE" id="PS51910"/>
    </source>
</evidence>
<dbReference type="GO" id="GO:0016787">
    <property type="term" value="F:hydrolase activity"/>
    <property type="evidence" value="ECO:0007669"/>
    <property type="project" value="UniProtKB-KW"/>
</dbReference>
<evidence type="ECO:0000313" key="5">
    <source>
        <dbReference type="Proteomes" id="UP001194468"/>
    </source>
</evidence>
<dbReference type="InterPro" id="IPR017853">
    <property type="entry name" value="GH"/>
</dbReference>
<keyword evidence="4" id="KW-0378">Hydrolase</keyword>
<keyword evidence="2" id="KW-0732">Signal</keyword>
<dbReference type="AlphaFoldDB" id="A0AAD4GEY7"/>
<dbReference type="InterPro" id="IPR001223">
    <property type="entry name" value="Glyco_hydro18_cat"/>
</dbReference>
<protein>
    <submittedName>
        <fullName evidence="4">Glycoside hydrolase family 18 protein</fullName>
    </submittedName>
</protein>
<reference evidence="4" key="1">
    <citation type="submission" date="2019-10" db="EMBL/GenBank/DDBJ databases">
        <authorList>
            <consortium name="DOE Joint Genome Institute"/>
            <person name="Kuo A."/>
            <person name="Miyauchi S."/>
            <person name="Kiss E."/>
            <person name="Drula E."/>
            <person name="Kohler A."/>
            <person name="Sanchez-Garcia M."/>
            <person name="Andreopoulos B."/>
            <person name="Barry K.W."/>
            <person name="Bonito G."/>
            <person name="Buee M."/>
            <person name="Carver A."/>
            <person name="Chen C."/>
            <person name="Cichocki N."/>
            <person name="Clum A."/>
            <person name="Culley D."/>
            <person name="Crous P.W."/>
            <person name="Fauchery L."/>
            <person name="Girlanda M."/>
            <person name="Hayes R."/>
            <person name="Keri Z."/>
            <person name="LaButti K."/>
            <person name="Lipzen A."/>
            <person name="Lombard V."/>
            <person name="Magnuson J."/>
            <person name="Maillard F."/>
            <person name="Morin E."/>
            <person name="Murat C."/>
            <person name="Nolan M."/>
            <person name="Ohm R."/>
            <person name="Pangilinan J."/>
            <person name="Pereira M."/>
            <person name="Perotto S."/>
            <person name="Peter M."/>
            <person name="Riley R."/>
            <person name="Sitrit Y."/>
            <person name="Stielow B."/>
            <person name="Szollosi G."/>
            <person name="Zifcakova L."/>
            <person name="Stursova M."/>
            <person name="Spatafora J.W."/>
            <person name="Tedersoo L."/>
            <person name="Vaario L.-M."/>
            <person name="Yamada A."/>
            <person name="Yan M."/>
            <person name="Wang P."/>
            <person name="Xu J."/>
            <person name="Bruns T."/>
            <person name="Baldrian P."/>
            <person name="Vilgalys R."/>
            <person name="Henrissat B."/>
            <person name="Grigoriev I.V."/>
            <person name="Hibbett D."/>
            <person name="Nagy L.G."/>
            <person name="Martin F.M."/>
        </authorList>
    </citation>
    <scope>NUCLEOTIDE SEQUENCE</scope>
    <source>
        <strain evidence="4">BED1</strain>
    </source>
</reference>
<proteinExistence type="predicted"/>
<feature type="signal peptide" evidence="2">
    <location>
        <begin position="1"/>
        <end position="23"/>
    </location>
</feature>
<feature type="compositionally biased region" description="Low complexity" evidence="1">
    <location>
        <begin position="326"/>
        <end position="359"/>
    </location>
</feature>
<evidence type="ECO:0000256" key="2">
    <source>
        <dbReference type="SAM" id="SignalP"/>
    </source>
</evidence>
<dbReference type="CDD" id="cd00598">
    <property type="entry name" value="GH18_chitinase-like"/>
    <property type="match status" value="1"/>
</dbReference>
<evidence type="ECO:0000256" key="1">
    <source>
        <dbReference type="SAM" id="MobiDB-lite"/>
    </source>
</evidence>